<comment type="subcellular location">
    <subcellularLocation>
        <location evidence="1">Nucleus</location>
    </subcellularLocation>
</comment>
<dbReference type="PANTHER" id="PTHR12802">
    <property type="entry name" value="SWI/SNF COMPLEX-RELATED"/>
    <property type="match status" value="1"/>
</dbReference>
<evidence type="ECO:0000256" key="6">
    <source>
        <dbReference type="ARBA" id="ARBA00023242"/>
    </source>
</evidence>
<gene>
    <name evidence="13" type="ORF">ACH5RR_027614</name>
</gene>
<dbReference type="PROSITE" id="PS50934">
    <property type="entry name" value="SWIRM"/>
    <property type="match status" value="1"/>
</dbReference>
<sequence>MEVIDIKGSDDTPTTSTSATLNPNNSKSKSPLKPPTDSTNNKDADVISIPSYSRWFSWDNIHQCELRFLPEFFDGRSTSKNPKIYKYYRNAIIRRFRDNYSSNSNSNSNPNPNSKKITFTEVRKTIVGDVGSIRRVFDFLEAWGLINYSPPTPPSSSSSSNKPAPTSSSPQQPLDNNNNKKDSATKSSAADDAPPAADTTTTSSKKRLCSACKSPCTLSCFTSDKHNLTLCGRCYVSNNFRVGITSADFRRVEMSEVLKTDWTDKETLHLLESIMHYGDDWKKVAEHVGGGRTDKECVARFLKLPFGDLFVGTPESADVDHELGSKDSSFPNKRMRLSPLADASNPIMAQAAFLSALAGAEVAEVAAHAAVTALSDSGGGKIKDNLKSVPAGAKVQDFVNGETANAVDSALVEAQTQLQKEEVDFERALSDIAVQTKELLDKIVHFEELDLQLERESQQLHQLKDLLFVDQLKLLFHKAAARKTGESMVEATTVKAE</sequence>
<feature type="domain" description="SANT" evidence="11">
    <location>
        <begin position="257"/>
        <end position="309"/>
    </location>
</feature>
<feature type="compositionally biased region" description="Basic and acidic residues" evidence="8">
    <location>
        <begin position="1"/>
        <end position="10"/>
    </location>
</feature>
<evidence type="ECO:0000256" key="5">
    <source>
        <dbReference type="ARBA" id="ARBA00023163"/>
    </source>
</evidence>
<dbReference type="Gene3D" id="1.10.10.60">
    <property type="entry name" value="Homeodomain-like"/>
    <property type="match status" value="1"/>
</dbReference>
<dbReference type="InterPro" id="IPR017930">
    <property type="entry name" value="Myb_dom"/>
</dbReference>
<dbReference type="Pfam" id="PF04433">
    <property type="entry name" value="SWIRM"/>
    <property type="match status" value="1"/>
</dbReference>
<dbReference type="EMBL" id="JBJUIK010000011">
    <property type="protein sequence ID" value="KAL3514897.1"/>
    <property type="molecule type" value="Genomic_DNA"/>
</dbReference>
<dbReference type="InterPro" id="IPR036388">
    <property type="entry name" value="WH-like_DNA-bd_sf"/>
</dbReference>
<feature type="compositionally biased region" description="Low complexity" evidence="8">
    <location>
        <begin position="12"/>
        <end position="26"/>
    </location>
</feature>
<keyword evidence="7" id="KW-0175">Coiled coil</keyword>
<dbReference type="InterPro" id="IPR001005">
    <property type="entry name" value="SANT/Myb"/>
</dbReference>
<evidence type="ECO:0000256" key="7">
    <source>
        <dbReference type="SAM" id="Coils"/>
    </source>
</evidence>
<proteinExistence type="predicted"/>
<dbReference type="Pfam" id="PF00249">
    <property type="entry name" value="Myb_DNA-binding"/>
    <property type="match status" value="1"/>
</dbReference>
<dbReference type="PANTHER" id="PTHR12802:SF44">
    <property type="entry name" value="SWI_SNF COMPLEX SUBUNIT SWI3B"/>
    <property type="match status" value="1"/>
</dbReference>
<name>A0ABD2Z983_9GENT</name>
<keyword evidence="3" id="KW-0805">Transcription regulation</keyword>
<feature type="domain" description="SWIRM" evidence="10">
    <location>
        <begin position="47"/>
        <end position="157"/>
    </location>
</feature>
<evidence type="ECO:0000256" key="3">
    <source>
        <dbReference type="ARBA" id="ARBA00023015"/>
    </source>
</evidence>
<evidence type="ECO:0000259" key="9">
    <source>
        <dbReference type="PROSITE" id="PS50090"/>
    </source>
</evidence>
<comment type="caution">
    <text evidence="13">The sequence shown here is derived from an EMBL/GenBank/DDBJ whole genome shotgun (WGS) entry which is preliminary data.</text>
</comment>
<feature type="compositionally biased region" description="Low complexity" evidence="8">
    <location>
        <begin position="185"/>
        <end position="201"/>
    </location>
</feature>
<dbReference type="InterPro" id="IPR007526">
    <property type="entry name" value="SWIRM"/>
</dbReference>
<keyword evidence="5" id="KW-0804">Transcription</keyword>
<keyword evidence="14" id="KW-1185">Reference proteome</keyword>
<protein>
    <recommendedName>
        <fullName evidence="15">SWI/SNF complex subunit SWI3B</fullName>
    </recommendedName>
</protein>
<evidence type="ECO:0008006" key="15">
    <source>
        <dbReference type="Google" id="ProtNLM"/>
    </source>
</evidence>
<feature type="compositionally biased region" description="Low complexity" evidence="8">
    <location>
        <begin position="155"/>
        <end position="170"/>
    </location>
</feature>
<dbReference type="AlphaFoldDB" id="A0ABD2Z983"/>
<evidence type="ECO:0000313" key="14">
    <source>
        <dbReference type="Proteomes" id="UP001630127"/>
    </source>
</evidence>
<feature type="coiled-coil region" evidence="7">
    <location>
        <begin position="411"/>
        <end position="466"/>
    </location>
</feature>
<dbReference type="InterPro" id="IPR009057">
    <property type="entry name" value="Homeodomain-like_sf"/>
</dbReference>
<evidence type="ECO:0000259" key="12">
    <source>
        <dbReference type="PROSITE" id="PS51294"/>
    </source>
</evidence>
<keyword evidence="6" id="KW-0539">Nucleus</keyword>
<feature type="domain" description="HTH myb-type" evidence="12">
    <location>
        <begin position="254"/>
        <end position="297"/>
    </location>
</feature>
<evidence type="ECO:0000256" key="2">
    <source>
        <dbReference type="ARBA" id="ARBA00022473"/>
    </source>
</evidence>
<dbReference type="PROSITE" id="PS51293">
    <property type="entry name" value="SANT"/>
    <property type="match status" value="1"/>
</dbReference>
<evidence type="ECO:0000259" key="11">
    <source>
        <dbReference type="PROSITE" id="PS51293"/>
    </source>
</evidence>
<dbReference type="FunFam" id="1.10.10.60:FF:000014">
    <property type="entry name" value="SWI/SNF complex subunit SMARCC2 isoform C"/>
    <property type="match status" value="1"/>
</dbReference>
<accession>A0ABD2Z983</accession>
<keyword evidence="4" id="KW-0238">DNA-binding</keyword>
<dbReference type="CDD" id="cd00167">
    <property type="entry name" value="SANT"/>
    <property type="match status" value="1"/>
</dbReference>
<dbReference type="InterPro" id="IPR017884">
    <property type="entry name" value="SANT_dom"/>
</dbReference>
<dbReference type="GO" id="GO:0005634">
    <property type="term" value="C:nucleus"/>
    <property type="evidence" value="ECO:0007669"/>
    <property type="project" value="UniProtKB-SubCell"/>
</dbReference>
<dbReference type="GO" id="GO:0003677">
    <property type="term" value="F:DNA binding"/>
    <property type="evidence" value="ECO:0007669"/>
    <property type="project" value="UniProtKB-KW"/>
</dbReference>
<evidence type="ECO:0000259" key="10">
    <source>
        <dbReference type="PROSITE" id="PS50934"/>
    </source>
</evidence>
<evidence type="ECO:0000256" key="8">
    <source>
        <dbReference type="SAM" id="MobiDB-lite"/>
    </source>
</evidence>
<dbReference type="PROSITE" id="PS50090">
    <property type="entry name" value="MYB_LIKE"/>
    <property type="match status" value="1"/>
</dbReference>
<dbReference type="SMART" id="SM00717">
    <property type="entry name" value="SANT"/>
    <property type="match status" value="1"/>
</dbReference>
<organism evidence="13 14">
    <name type="scientific">Cinchona calisaya</name>
    <dbReference type="NCBI Taxonomy" id="153742"/>
    <lineage>
        <taxon>Eukaryota</taxon>
        <taxon>Viridiplantae</taxon>
        <taxon>Streptophyta</taxon>
        <taxon>Embryophyta</taxon>
        <taxon>Tracheophyta</taxon>
        <taxon>Spermatophyta</taxon>
        <taxon>Magnoliopsida</taxon>
        <taxon>eudicotyledons</taxon>
        <taxon>Gunneridae</taxon>
        <taxon>Pentapetalae</taxon>
        <taxon>asterids</taxon>
        <taxon>lamiids</taxon>
        <taxon>Gentianales</taxon>
        <taxon>Rubiaceae</taxon>
        <taxon>Cinchonoideae</taxon>
        <taxon>Cinchoneae</taxon>
        <taxon>Cinchona</taxon>
    </lineage>
</organism>
<dbReference type="SUPFAM" id="SSF46689">
    <property type="entry name" value="Homeodomain-like"/>
    <property type="match status" value="2"/>
</dbReference>
<dbReference type="FunFam" id="1.10.10.10:FF:000020">
    <property type="entry name" value="SWI/SNF complex subunit SMARCC2 isoform c"/>
    <property type="match status" value="1"/>
</dbReference>
<feature type="domain" description="Myb-like" evidence="9">
    <location>
        <begin position="254"/>
        <end position="305"/>
    </location>
</feature>
<dbReference type="PROSITE" id="PS51294">
    <property type="entry name" value="HTH_MYB"/>
    <property type="match status" value="1"/>
</dbReference>
<dbReference type="Gene3D" id="1.10.10.10">
    <property type="entry name" value="Winged helix-like DNA-binding domain superfamily/Winged helix DNA-binding domain"/>
    <property type="match status" value="1"/>
</dbReference>
<evidence type="ECO:0000256" key="1">
    <source>
        <dbReference type="ARBA" id="ARBA00004123"/>
    </source>
</evidence>
<feature type="region of interest" description="Disordered" evidence="8">
    <location>
        <begin position="151"/>
        <end position="201"/>
    </location>
</feature>
<keyword evidence="2" id="KW-0217">Developmental protein</keyword>
<reference evidence="13 14" key="1">
    <citation type="submission" date="2024-11" db="EMBL/GenBank/DDBJ databases">
        <title>A near-complete genome assembly of Cinchona calisaya.</title>
        <authorList>
            <person name="Lian D.C."/>
            <person name="Zhao X.W."/>
            <person name="Wei L."/>
        </authorList>
    </citation>
    <scope>NUCLEOTIDE SEQUENCE [LARGE SCALE GENOMIC DNA]</scope>
    <source>
        <tissue evidence="13">Nenye</tissue>
    </source>
</reference>
<dbReference type="Proteomes" id="UP001630127">
    <property type="component" value="Unassembled WGS sequence"/>
</dbReference>
<feature type="region of interest" description="Disordered" evidence="8">
    <location>
        <begin position="1"/>
        <end position="44"/>
    </location>
</feature>
<evidence type="ECO:0000256" key="4">
    <source>
        <dbReference type="ARBA" id="ARBA00023125"/>
    </source>
</evidence>
<evidence type="ECO:0000313" key="13">
    <source>
        <dbReference type="EMBL" id="KAL3514897.1"/>
    </source>
</evidence>